<dbReference type="KEGG" id="ffu:CLAFUR5_12764"/>
<reference evidence="2" key="2">
    <citation type="journal article" date="2022" name="Microb. Genom.">
        <title>A chromosome-scale genome assembly of the tomato pathogen Cladosporium fulvum reveals a compartmentalized genome architecture and the presence of a dispensable chromosome.</title>
        <authorList>
            <person name="Zaccaron A.Z."/>
            <person name="Chen L.H."/>
            <person name="Samaras A."/>
            <person name="Stergiopoulos I."/>
        </authorList>
    </citation>
    <scope>NUCLEOTIDE SEQUENCE</scope>
    <source>
        <strain evidence="2">Race5_Kim</strain>
    </source>
</reference>
<feature type="compositionally biased region" description="Basic and acidic residues" evidence="1">
    <location>
        <begin position="138"/>
        <end position="159"/>
    </location>
</feature>
<protein>
    <submittedName>
        <fullName evidence="2">Uncharacterized protein</fullName>
    </submittedName>
</protein>
<dbReference type="Proteomes" id="UP000756132">
    <property type="component" value="Chromosome 11"/>
</dbReference>
<evidence type="ECO:0000313" key="2">
    <source>
        <dbReference type="EMBL" id="UJO23874.1"/>
    </source>
</evidence>
<name>A0A9Q8UVD3_PASFU</name>
<dbReference type="RefSeq" id="XP_047768240.1">
    <property type="nucleotide sequence ID" value="XM_047911912.1"/>
</dbReference>
<evidence type="ECO:0000313" key="3">
    <source>
        <dbReference type="Proteomes" id="UP000756132"/>
    </source>
</evidence>
<dbReference type="GeneID" id="71992642"/>
<dbReference type="AlphaFoldDB" id="A0A9Q8UVD3"/>
<proteinExistence type="predicted"/>
<evidence type="ECO:0000256" key="1">
    <source>
        <dbReference type="SAM" id="MobiDB-lite"/>
    </source>
</evidence>
<keyword evidence="3" id="KW-1185">Reference proteome</keyword>
<reference evidence="2" key="1">
    <citation type="submission" date="2021-12" db="EMBL/GenBank/DDBJ databases">
        <authorList>
            <person name="Zaccaron A."/>
            <person name="Stergiopoulos I."/>
        </authorList>
    </citation>
    <scope>NUCLEOTIDE SEQUENCE</scope>
    <source>
        <strain evidence="2">Race5_Kim</strain>
    </source>
</reference>
<feature type="region of interest" description="Disordered" evidence="1">
    <location>
        <begin position="129"/>
        <end position="194"/>
    </location>
</feature>
<organism evidence="2 3">
    <name type="scientific">Passalora fulva</name>
    <name type="common">Tomato leaf mold</name>
    <name type="synonym">Cladosporium fulvum</name>
    <dbReference type="NCBI Taxonomy" id="5499"/>
    <lineage>
        <taxon>Eukaryota</taxon>
        <taxon>Fungi</taxon>
        <taxon>Dikarya</taxon>
        <taxon>Ascomycota</taxon>
        <taxon>Pezizomycotina</taxon>
        <taxon>Dothideomycetes</taxon>
        <taxon>Dothideomycetidae</taxon>
        <taxon>Mycosphaerellales</taxon>
        <taxon>Mycosphaerellaceae</taxon>
        <taxon>Fulvia</taxon>
    </lineage>
</organism>
<dbReference type="EMBL" id="CP090173">
    <property type="protein sequence ID" value="UJO23874.1"/>
    <property type="molecule type" value="Genomic_DNA"/>
</dbReference>
<dbReference type="OrthoDB" id="2915840at2759"/>
<sequence>MLNQSGFRKNSSTKTLEPGCDFFDIGTNFATLNYPTDILEYVRSGQVKVHRENVSHLSNHAVHLENGTILESNGIIASSGWLWRPTLDFKDKHLHTDLGLPSIDYTPSQTEHWAALDRKADAHLFKQFPMLKARPRPPHSEDVRRDDQLNDLKPREKKPIYTPQRFYHAIIPPPPTSPTAPSHSSATVRTCPTA</sequence>
<accession>A0A9Q8UVD3</accession>
<gene>
    <name evidence="2" type="ORF">CLAFUR5_12764</name>
</gene>